<dbReference type="Gene3D" id="3.10.100.10">
    <property type="entry name" value="Mannose-Binding Protein A, subunit A"/>
    <property type="match status" value="1"/>
</dbReference>
<proteinExistence type="predicted"/>
<dbReference type="InterPro" id="IPR042808">
    <property type="entry name" value="CLEC7A"/>
</dbReference>
<dbReference type="PANTHER" id="PTHR47218">
    <property type="entry name" value="C-TYPE LECTIN DOMAIN FAMILY 7 MEMBER A"/>
    <property type="match status" value="1"/>
</dbReference>
<dbReference type="AlphaFoldDB" id="A0A8C3HP20"/>
<organism evidence="4 5">
    <name type="scientific">Chrysemys picta bellii</name>
    <name type="common">Western painted turtle</name>
    <name type="synonym">Emys bellii</name>
    <dbReference type="NCBI Taxonomy" id="8478"/>
    <lineage>
        <taxon>Eukaryota</taxon>
        <taxon>Metazoa</taxon>
        <taxon>Chordata</taxon>
        <taxon>Craniata</taxon>
        <taxon>Vertebrata</taxon>
        <taxon>Euteleostomi</taxon>
        <taxon>Archelosauria</taxon>
        <taxon>Testudinata</taxon>
        <taxon>Testudines</taxon>
        <taxon>Cryptodira</taxon>
        <taxon>Durocryptodira</taxon>
        <taxon>Testudinoidea</taxon>
        <taxon>Emydidae</taxon>
        <taxon>Chrysemys</taxon>
    </lineage>
</organism>
<feature type="coiled-coil region" evidence="1">
    <location>
        <begin position="120"/>
        <end position="147"/>
    </location>
</feature>
<reference evidence="4" key="2">
    <citation type="submission" date="2025-09" db="UniProtKB">
        <authorList>
            <consortium name="Ensembl"/>
        </authorList>
    </citation>
    <scope>IDENTIFICATION</scope>
</reference>
<keyword evidence="3" id="KW-0472">Membrane</keyword>
<dbReference type="Ensembl" id="ENSCPBT00000024983.1">
    <property type="protein sequence ID" value="ENSCPBP00000021232.1"/>
    <property type="gene ID" value="ENSCPBG00000015257.1"/>
</dbReference>
<dbReference type="InterPro" id="IPR016186">
    <property type="entry name" value="C-type_lectin-like/link_sf"/>
</dbReference>
<dbReference type="GO" id="GO:0001872">
    <property type="term" value="F:(1-&gt;3)-beta-D-glucan binding"/>
    <property type="evidence" value="ECO:0007669"/>
    <property type="project" value="InterPro"/>
</dbReference>
<feature type="region of interest" description="Disordered" evidence="2">
    <location>
        <begin position="1"/>
        <end position="69"/>
    </location>
</feature>
<sequence>MSEQSVTYVDLRFHTPAEQKRKRRPKHTRIIETSEQEITYSDLKFHTPSKQQRQQRPTSVESKESPSPSSPWLITVILGLLCLALLVTAGVLGDKFLQASHQVRRLNEEFIQKQAILKNFTQLQKTLKNCTQQRDDLQANNTELSNAVNREGDKCSSCPEGWIQHRRKCYHFTHERSSWEKSREYCSSHSSRLLRIENKEELVGNLPFALFSCIFQITPAQYSSAGEVGYGYKMKNNTGRVK</sequence>
<feature type="transmembrane region" description="Helical" evidence="3">
    <location>
        <begin position="72"/>
        <end position="92"/>
    </location>
</feature>
<reference evidence="4" key="1">
    <citation type="submission" date="2025-08" db="UniProtKB">
        <authorList>
            <consortium name="Ensembl"/>
        </authorList>
    </citation>
    <scope>IDENTIFICATION</scope>
</reference>
<keyword evidence="3" id="KW-1133">Transmembrane helix</keyword>
<dbReference type="Proteomes" id="UP000694380">
    <property type="component" value="Unplaced"/>
</dbReference>
<dbReference type="GeneTree" id="ENSGT00940000154558"/>
<evidence type="ECO:0000313" key="5">
    <source>
        <dbReference type="Proteomes" id="UP000694380"/>
    </source>
</evidence>
<evidence type="ECO:0008006" key="6">
    <source>
        <dbReference type="Google" id="ProtNLM"/>
    </source>
</evidence>
<protein>
    <recommendedName>
        <fullName evidence="6">C-type lectin domain-containing protein</fullName>
    </recommendedName>
</protein>
<dbReference type="InterPro" id="IPR016187">
    <property type="entry name" value="CTDL_fold"/>
</dbReference>
<evidence type="ECO:0000313" key="4">
    <source>
        <dbReference type="Ensembl" id="ENSCPBP00000021232.1"/>
    </source>
</evidence>
<evidence type="ECO:0000256" key="2">
    <source>
        <dbReference type="SAM" id="MobiDB-lite"/>
    </source>
</evidence>
<feature type="compositionally biased region" description="Low complexity" evidence="2">
    <location>
        <begin position="57"/>
        <end position="69"/>
    </location>
</feature>
<keyword evidence="5" id="KW-1185">Reference proteome</keyword>
<dbReference type="PANTHER" id="PTHR47218:SF2">
    <property type="entry name" value="C-TYPE LECTIN DOMAIN-CONTAINING PROTEIN"/>
    <property type="match status" value="1"/>
</dbReference>
<evidence type="ECO:0000256" key="3">
    <source>
        <dbReference type="SAM" id="Phobius"/>
    </source>
</evidence>
<evidence type="ECO:0000256" key="1">
    <source>
        <dbReference type="SAM" id="Coils"/>
    </source>
</evidence>
<accession>A0A8C3HP20</accession>
<keyword evidence="1" id="KW-0175">Coiled coil</keyword>
<dbReference type="SUPFAM" id="SSF56436">
    <property type="entry name" value="C-type lectin-like"/>
    <property type="match status" value="1"/>
</dbReference>
<dbReference type="OMA" id="DYNSRYR"/>
<name>A0A8C3HP20_CHRPI</name>
<dbReference type="GO" id="GO:0071226">
    <property type="term" value="P:cellular response to molecule of fungal origin"/>
    <property type="evidence" value="ECO:0007669"/>
    <property type="project" value="InterPro"/>
</dbReference>
<keyword evidence="3" id="KW-0812">Transmembrane</keyword>